<dbReference type="SUPFAM" id="SSF52540">
    <property type="entry name" value="P-loop containing nucleoside triphosphate hydrolases"/>
    <property type="match status" value="1"/>
</dbReference>
<evidence type="ECO:0000256" key="3">
    <source>
        <dbReference type="ARBA" id="ARBA00023186"/>
    </source>
</evidence>
<evidence type="ECO:0000259" key="6">
    <source>
        <dbReference type="SMART" id="SM00833"/>
    </source>
</evidence>
<dbReference type="InterPro" id="IPR003495">
    <property type="entry name" value="CobW/HypB/UreG_nucleotide-bd"/>
</dbReference>
<keyword evidence="2" id="KW-0378">Hydrolase</keyword>
<dbReference type="Pfam" id="PF07683">
    <property type="entry name" value="CobW_C"/>
    <property type="match status" value="1"/>
</dbReference>
<keyword evidence="8" id="KW-1185">Reference proteome</keyword>
<dbReference type="InterPro" id="IPR027417">
    <property type="entry name" value="P-loop_NTPase"/>
</dbReference>
<accession>A0ABP5I3U7</accession>
<organism evidence="7 8">
    <name type="scientific">Streptomyces albiaxialis</name>
    <dbReference type="NCBI Taxonomy" id="329523"/>
    <lineage>
        <taxon>Bacteria</taxon>
        <taxon>Bacillati</taxon>
        <taxon>Actinomycetota</taxon>
        <taxon>Actinomycetes</taxon>
        <taxon>Kitasatosporales</taxon>
        <taxon>Streptomycetaceae</taxon>
        <taxon>Streptomyces</taxon>
    </lineage>
</organism>
<sequence>MGSRRIPVVILAGFLGSGKTTLLNHLLRRSRGTRIGAIVNDFGSIEIDAMTVAGQVDSMVSLGDGCLCCAVDTSDMDEVLEVLARPSAGMDVIVIEASGVAEPETLIRMILASESPHITYGGLVEVVDAAEFTAVRERHPELDRHVAAADLLVLNKADRAEPGPLRALRATLEELSPGTPVVEASYGRVDPELLFDRTRRERADVEQLSFDMLLYDEEEAGDGHEGHLHASYEVVEFRAKEPLDPRRFLDFLDTRPAGLYRMKGIVDFGPADPARKYAMHAVGGFLRFTPMEWERGEARGSQVVMIGSGLDGDALRAGADACVADGSAGADAGAGTGADADAGADERAMWGVLRYVEADPEAAGEDGVEVEEPDLV</sequence>
<gene>
    <name evidence="7" type="ORF">GCM10009801_58150</name>
</gene>
<dbReference type="EMBL" id="BAAAPE010000014">
    <property type="protein sequence ID" value="GAA2091914.1"/>
    <property type="molecule type" value="Genomic_DNA"/>
</dbReference>
<reference evidence="8" key="1">
    <citation type="journal article" date="2019" name="Int. J. Syst. Evol. Microbiol.">
        <title>The Global Catalogue of Microorganisms (GCM) 10K type strain sequencing project: providing services to taxonomists for standard genome sequencing and annotation.</title>
        <authorList>
            <consortium name="The Broad Institute Genomics Platform"/>
            <consortium name="The Broad Institute Genome Sequencing Center for Infectious Disease"/>
            <person name="Wu L."/>
            <person name="Ma J."/>
        </authorList>
    </citation>
    <scope>NUCLEOTIDE SEQUENCE [LARGE SCALE GENOMIC DNA]</scope>
    <source>
        <strain evidence="8">JCM 15478</strain>
    </source>
</reference>
<protein>
    <submittedName>
        <fullName evidence="7">GTP-binding protein</fullName>
    </submittedName>
</protein>
<keyword evidence="3" id="KW-0143">Chaperone</keyword>
<dbReference type="Proteomes" id="UP001500016">
    <property type="component" value="Unassembled WGS sequence"/>
</dbReference>
<keyword evidence="1" id="KW-0547">Nucleotide-binding</keyword>
<dbReference type="InterPro" id="IPR036627">
    <property type="entry name" value="CobW-likC_sf"/>
</dbReference>
<evidence type="ECO:0000256" key="2">
    <source>
        <dbReference type="ARBA" id="ARBA00022801"/>
    </source>
</evidence>
<name>A0ABP5I3U7_9ACTN</name>
<evidence type="ECO:0000313" key="8">
    <source>
        <dbReference type="Proteomes" id="UP001500016"/>
    </source>
</evidence>
<comment type="catalytic activity">
    <reaction evidence="5">
        <text>GTP + H2O = GDP + phosphate + H(+)</text>
        <dbReference type="Rhea" id="RHEA:19669"/>
        <dbReference type="ChEBI" id="CHEBI:15377"/>
        <dbReference type="ChEBI" id="CHEBI:15378"/>
        <dbReference type="ChEBI" id="CHEBI:37565"/>
        <dbReference type="ChEBI" id="CHEBI:43474"/>
        <dbReference type="ChEBI" id="CHEBI:58189"/>
    </reaction>
    <physiologicalReaction direction="left-to-right" evidence="5">
        <dbReference type="Rhea" id="RHEA:19670"/>
    </physiologicalReaction>
</comment>
<dbReference type="SUPFAM" id="SSF90002">
    <property type="entry name" value="Hypothetical protein YjiA, C-terminal domain"/>
    <property type="match status" value="1"/>
</dbReference>
<dbReference type="RefSeq" id="WP_344532326.1">
    <property type="nucleotide sequence ID" value="NZ_BAAAPE010000014.1"/>
</dbReference>
<dbReference type="CDD" id="cd03112">
    <property type="entry name" value="CobW-like"/>
    <property type="match status" value="1"/>
</dbReference>
<comment type="caution">
    <text evidence="7">The sequence shown here is derived from an EMBL/GenBank/DDBJ whole genome shotgun (WGS) entry which is preliminary data.</text>
</comment>
<evidence type="ECO:0000256" key="1">
    <source>
        <dbReference type="ARBA" id="ARBA00022741"/>
    </source>
</evidence>
<dbReference type="Gene3D" id="3.40.50.300">
    <property type="entry name" value="P-loop containing nucleotide triphosphate hydrolases"/>
    <property type="match status" value="1"/>
</dbReference>
<dbReference type="SMART" id="SM00833">
    <property type="entry name" value="CobW_C"/>
    <property type="match status" value="1"/>
</dbReference>
<dbReference type="InterPro" id="IPR011629">
    <property type="entry name" value="CobW-like_C"/>
</dbReference>
<dbReference type="Pfam" id="PF02492">
    <property type="entry name" value="cobW"/>
    <property type="match status" value="1"/>
</dbReference>
<evidence type="ECO:0000256" key="4">
    <source>
        <dbReference type="ARBA" id="ARBA00034320"/>
    </source>
</evidence>
<feature type="domain" description="CobW C-terminal" evidence="6">
    <location>
        <begin position="232"/>
        <end position="323"/>
    </location>
</feature>
<dbReference type="PANTHER" id="PTHR13748:SF62">
    <property type="entry name" value="COBW DOMAIN-CONTAINING PROTEIN"/>
    <property type="match status" value="1"/>
</dbReference>
<dbReference type="InterPro" id="IPR051316">
    <property type="entry name" value="Zinc-reg_GTPase_activator"/>
</dbReference>
<evidence type="ECO:0000313" key="7">
    <source>
        <dbReference type="EMBL" id="GAA2091914.1"/>
    </source>
</evidence>
<dbReference type="PANTHER" id="PTHR13748">
    <property type="entry name" value="COBW-RELATED"/>
    <property type="match status" value="1"/>
</dbReference>
<dbReference type="Gene3D" id="3.30.1220.10">
    <property type="entry name" value="CobW-like, C-terminal domain"/>
    <property type="match status" value="1"/>
</dbReference>
<comment type="similarity">
    <text evidence="4">Belongs to the SIMIBI class G3E GTPase family. ZNG1 subfamily.</text>
</comment>
<evidence type="ECO:0000256" key="5">
    <source>
        <dbReference type="ARBA" id="ARBA00049117"/>
    </source>
</evidence>
<proteinExistence type="inferred from homology"/>